<evidence type="ECO:0000256" key="4">
    <source>
        <dbReference type="ARBA" id="ARBA00024195"/>
    </source>
</evidence>
<feature type="repeat" description="ANK" evidence="5">
    <location>
        <begin position="1675"/>
        <end position="1707"/>
    </location>
</feature>
<feature type="repeat" description="ANK" evidence="5">
    <location>
        <begin position="1213"/>
        <end position="1245"/>
    </location>
</feature>
<keyword evidence="2 5" id="KW-0040">ANK repeat</keyword>
<dbReference type="PRINTS" id="PR00722">
    <property type="entry name" value="CHYMOTRYPSIN"/>
</dbReference>
<feature type="repeat" description="ANK" evidence="5">
    <location>
        <begin position="1906"/>
        <end position="1938"/>
    </location>
</feature>
<keyword evidence="9" id="KW-1185">Reference proteome</keyword>
<evidence type="ECO:0000259" key="7">
    <source>
        <dbReference type="PROSITE" id="PS50240"/>
    </source>
</evidence>
<evidence type="ECO:0000256" key="2">
    <source>
        <dbReference type="ARBA" id="ARBA00023043"/>
    </source>
</evidence>
<comment type="similarity">
    <text evidence="4">Belongs to the peptidase S1 family. CLIP subfamily.</text>
</comment>
<dbReference type="GO" id="GO:0004252">
    <property type="term" value="F:serine-type endopeptidase activity"/>
    <property type="evidence" value="ECO:0007669"/>
    <property type="project" value="InterPro"/>
</dbReference>
<feature type="repeat" description="ANK" evidence="5">
    <location>
        <begin position="1312"/>
        <end position="1344"/>
    </location>
</feature>
<dbReference type="Pfam" id="PF12796">
    <property type="entry name" value="Ank_2"/>
    <property type="match status" value="6"/>
</dbReference>
<feature type="repeat" description="ANK" evidence="5">
    <location>
        <begin position="1609"/>
        <end position="1641"/>
    </location>
</feature>
<dbReference type="SUPFAM" id="SSF52540">
    <property type="entry name" value="P-loop containing nucleoside triphosphate hydrolases"/>
    <property type="match status" value="1"/>
</dbReference>
<dbReference type="InterPro" id="IPR001314">
    <property type="entry name" value="Peptidase_S1A"/>
</dbReference>
<feature type="repeat" description="ANK" evidence="5">
    <location>
        <begin position="1807"/>
        <end position="1839"/>
    </location>
</feature>
<feature type="repeat" description="ANK" evidence="5">
    <location>
        <begin position="1642"/>
        <end position="1674"/>
    </location>
</feature>
<dbReference type="PRINTS" id="PR01415">
    <property type="entry name" value="ANKYRIN"/>
</dbReference>
<keyword evidence="6" id="KW-0720">Serine protease</keyword>
<organism evidence="8 9">
    <name type="scientific">Zophobas morio</name>
    <dbReference type="NCBI Taxonomy" id="2755281"/>
    <lineage>
        <taxon>Eukaryota</taxon>
        <taxon>Metazoa</taxon>
        <taxon>Ecdysozoa</taxon>
        <taxon>Arthropoda</taxon>
        <taxon>Hexapoda</taxon>
        <taxon>Insecta</taxon>
        <taxon>Pterygota</taxon>
        <taxon>Neoptera</taxon>
        <taxon>Endopterygota</taxon>
        <taxon>Coleoptera</taxon>
        <taxon>Polyphaga</taxon>
        <taxon>Cucujiformia</taxon>
        <taxon>Tenebrionidae</taxon>
        <taxon>Zophobas</taxon>
    </lineage>
</organism>
<evidence type="ECO:0000256" key="1">
    <source>
        <dbReference type="ARBA" id="ARBA00022737"/>
    </source>
</evidence>
<feature type="repeat" description="ANK" evidence="5">
    <location>
        <begin position="1840"/>
        <end position="1872"/>
    </location>
</feature>
<sequence>MEKTEIFNKRPGTTDQGKEYEDVVLASVLLELVNDPSVKYFNISSNDGDYGAFDDLVIKLESEKISEVRVKAVQLKHTQKRMLSTDNFRHEKGDFSIKKYFKTFQQTEKHVDEFILFTNRPFKYEKDTKFQFEKDGFHIKPVKSEDSLKLSVETSEVYQFEIVEDTSTVEMLPKIQEYKNFFGKFYLYTDQYNLEKLKNATANKFRTTYSSSEDLFSKFIKTISEWNMQDGEKETLNKIWTQQIIALQLLSSQIKPLSFGSTNDKMKIFREAISLFNIALFEKDSSETIKLLWGDVRENENIDFEKLNQVRKRYLPAVNSVDDNNISSIGVEALSLLLWLTGKCPLILLDCKNFEEVIQLWPDTKFVLIGQSKNGEWMKKYSVFQDLSDLSTKQDLSKQLMQEFTVSIQGKDELDLVTVFGSDKDSLQNVTTDDLVEMLNGPCRIGGEKETLPEPYVKRYILRNVVNNTYLEKVHENTIIILNCANNFDKVKKKLNKCELIDINNFLLKKHQNGENLTNNDFNVNDPNFNNRNYVENDNKYNFSFDKSSFANTVYVGTRHYNNSELQQIYNKHKETKQFHYFKILNDGNLEWCNSKGDVSDVEVYKLPDEYPTEENALWSSRLDYNISLIIGDPGMGKSVLVKSLNNICPLEYWTVLISSKDVNLFFHNPNFSKTENCSDLFVKFIRNKKYESLKKLDLMFFEMCIKKNNVIYVWDAVDEILNDNLDAALNIILHFSTKGFRQWVTSRRHLKSTLENKFNLLSLTITQINEQEQEKYIRERLKSFNSEYSIDVTLEKLKSSFAIVEHIDILGIPLQIFMLTELFRENSEKYLKLMDNSFVLTDLYEYFIQEKFNNFYKDKIGYDLGNPQMEIIVRERKIKASEYYERVSFKVIFDEEIMPQLNINYEKCLKKLVRKYASVGLINDFENNVPRFVHCSFAEYLVAKYFSKNINYFKDTIADMLFDARYNNVRFFFDMLLAKNSKAHIAVLYKRYELLKTYDDEILKRKDKGGRSVLHLISSWGQRHPRVKVTRVKDKCIVHKNNNFDKKAETKIYFETVTFLQGKNDAGERDMLLDATLLSYARKSESLGAQIQLLQTKKHELRQSRDDIINVIYYSALLGYDDLCKQFTVDELNNFWCEGEIVTAENAATPLWLACQNGNLKIVEHFVRSGVDINCVSTSGATPLYIASFHGHEKVVEYLMTVGAEINRGQNNGWTPLHVASFDGNEKVVEYLATVGAEINCAQNYGWTPLHIASFIGHEKVVAYLATVGAEINRSNKHGATPLQVASQNGHEKVVKYLTTVGANINGADNEGCTPLHIASLNGHEKVVEYLGTVGAEINRSNKNGATPLQVASQNGHEKVVEYLTTAGAEINCADNEGCTPLYLASLNGHEKVVEYLATVGAEINRAQNNGWTPLHVASFNGHEKIVEHLATIDAEINRPDNKGFTPVYVASQNGHEKIVEYLATVGAEINRAQNNGWTPIHVASFNGHEKVVEYLVTVDAEINRADNKGFTPVYVASQNGHEKVVEYLTKVGAEINRPEKNGATPLHIASFNGHEKVVKYLATVGAEINRAQNNGWTPLHVASFNGHEKVVEYLATVGDEINPSNKNDATPLQAASQNGIEKVVECMDTVGAEINRADNEGWTPLHIASLNGHEKVVEYLKTVGGEINRANNDGRTPLFIASQSGHEKVVEYLATVGAEINRPDKNGATPLHIASINGHEKVVEYLATVGAEINRAQNNGWTPLHIACFNGHEKVVEYLATVSDEINRPNKNGATPLQIASQNGHEKVVQYMATVSAEINRGDNEGWTPLHIASLNGQGKVVEYLATVGAEINRANKDGRTPLYIASQNGHEKVVEYLATVGAEINRANKNGATPLYVASQNGHEKVVEYLATVGAEINRADNEGFTPVYVASQNGHEKVVEYLATAGAEINRADNEGFTPVYVASQNGHKKVVEYLATVGVEINRAQNKALNAMFLVVVVVVLVSVSPACASGGFPKFPADACGRRAIPWKPEREPRVVGGEEPPYGAVPWQVELRFGDRHQCGGALISVRLVLTAAHCWLEGLVVVAGAHGPPGTAPYEQVLRVERAIQHPDFRKLGPYSHDIAVLLLAAPGVRFNILVKPACFAYESPPPGTWCEVSGWGASDPSTPDRLSPVLRSAAVPLLSLETCRKDGVYGGRQQPILDSMLCAGHLRGGIDACGGDSGGPLVCERDGRHELTGIVSWGDGCAKKDRPGVYTRVASFLPWIRESAREFGVDYDF</sequence>
<dbReference type="GO" id="GO:0006508">
    <property type="term" value="P:proteolysis"/>
    <property type="evidence" value="ECO:0007669"/>
    <property type="project" value="UniProtKB-KW"/>
</dbReference>
<feature type="repeat" description="ANK" evidence="5">
    <location>
        <begin position="1378"/>
        <end position="1410"/>
    </location>
</feature>
<dbReference type="InterPro" id="IPR027417">
    <property type="entry name" value="P-loop_NTPase"/>
</dbReference>
<keyword evidence="6" id="KW-0645">Protease</keyword>
<evidence type="ECO:0000256" key="3">
    <source>
        <dbReference type="ARBA" id="ARBA00023157"/>
    </source>
</evidence>
<feature type="repeat" description="ANK" evidence="5">
    <location>
        <begin position="1147"/>
        <end position="1179"/>
    </location>
</feature>
<dbReference type="Gene3D" id="1.25.40.20">
    <property type="entry name" value="Ankyrin repeat-containing domain"/>
    <property type="match status" value="8"/>
</dbReference>
<accession>A0AA38HZ64</accession>
<dbReference type="InterPro" id="IPR001254">
    <property type="entry name" value="Trypsin_dom"/>
</dbReference>
<dbReference type="PROSITE" id="PS50297">
    <property type="entry name" value="ANK_REP_REGION"/>
    <property type="match status" value="24"/>
</dbReference>
<dbReference type="FunFam" id="2.40.10.10:FF:000068">
    <property type="entry name" value="transmembrane protease serine 2"/>
    <property type="match status" value="1"/>
</dbReference>
<dbReference type="InterPro" id="IPR033116">
    <property type="entry name" value="TRYPSIN_SER"/>
</dbReference>
<feature type="repeat" description="ANK" evidence="5">
    <location>
        <begin position="1939"/>
        <end position="1971"/>
    </location>
</feature>
<protein>
    <recommendedName>
        <fullName evidence="7">Peptidase S1 domain-containing protein</fullName>
    </recommendedName>
</protein>
<dbReference type="InterPro" id="IPR002110">
    <property type="entry name" value="Ankyrin_rpt"/>
</dbReference>
<feature type="repeat" description="ANK" evidence="5">
    <location>
        <begin position="1246"/>
        <end position="1278"/>
    </location>
</feature>
<keyword evidence="6" id="KW-0378">Hydrolase</keyword>
<dbReference type="Pfam" id="PF13637">
    <property type="entry name" value="Ank_4"/>
    <property type="match status" value="3"/>
</dbReference>
<name>A0AA38HZ64_9CUCU</name>
<dbReference type="InterPro" id="IPR009003">
    <property type="entry name" value="Peptidase_S1_PA"/>
</dbReference>
<dbReference type="InterPro" id="IPR043504">
    <property type="entry name" value="Peptidase_S1_PA_chymotrypsin"/>
</dbReference>
<dbReference type="Pfam" id="PF00089">
    <property type="entry name" value="Trypsin"/>
    <property type="match status" value="1"/>
</dbReference>
<dbReference type="PROSITE" id="PS50240">
    <property type="entry name" value="TRYPSIN_DOM"/>
    <property type="match status" value="1"/>
</dbReference>
<dbReference type="FunFam" id="2.40.10.10:FF:000002">
    <property type="entry name" value="Transmembrane protease serine"/>
    <property type="match status" value="1"/>
</dbReference>
<dbReference type="EMBL" id="JALNTZ010000007">
    <property type="protein sequence ID" value="KAJ3647263.1"/>
    <property type="molecule type" value="Genomic_DNA"/>
</dbReference>
<feature type="repeat" description="ANK" evidence="5">
    <location>
        <begin position="1444"/>
        <end position="1476"/>
    </location>
</feature>
<dbReference type="PROSITE" id="PS00134">
    <property type="entry name" value="TRYPSIN_HIS"/>
    <property type="match status" value="1"/>
</dbReference>
<comment type="caution">
    <text evidence="8">The sequence shown here is derived from an EMBL/GenBank/DDBJ whole genome shotgun (WGS) entry which is preliminary data.</text>
</comment>
<dbReference type="CDD" id="cd00190">
    <property type="entry name" value="Tryp_SPc"/>
    <property type="match status" value="1"/>
</dbReference>
<dbReference type="PROSITE" id="PS00135">
    <property type="entry name" value="TRYPSIN_SER"/>
    <property type="match status" value="1"/>
</dbReference>
<dbReference type="Gene3D" id="2.40.10.10">
    <property type="entry name" value="Trypsin-like serine proteases"/>
    <property type="match status" value="1"/>
</dbReference>
<gene>
    <name evidence="8" type="ORF">Zmor_024790</name>
</gene>
<feature type="repeat" description="ANK" evidence="5">
    <location>
        <begin position="1411"/>
        <end position="1443"/>
    </location>
</feature>
<reference evidence="8" key="1">
    <citation type="journal article" date="2023" name="G3 (Bethesda)">
        <title>Whole genome assemblies of Zophobas morio and Tenebrio molitor.</title>
        <authorList>
            <person name="Kaur S."/>
            <person name="Stinson S.A."/>
            <person name="diCenzo G.C."/>
        </authorList>
    </citation>
    <scope>NUCLEOTIDE SEQUENCE</scope>
    <source>
        <strain evidence="8">QUZm001</strain>
    </source>
</reference>
<evidence type="ECO:0000256" key="6">
    <source>
        <dbReference type="RuleBase" id="RU363034"/>
    </source>
</evidence>
<keyword evidence="3" id="KW-1015">Disulfide bond</keyword>
<feature type="domain" description="Peptidase S1" evidence="7">
    <location>
        <begin position="2021"/>
        <end position="2254"/>
    </location>
</feature>
<feature type="repeat" description="ANK" evidence="5">
    <location>
        <begin position="1741"/>
        <end position="1773"/>
    </location>
</feature>
<feature type="repeat" description="ANK" evidence="5">
    <location>
        <begin position="1708"/>
        <end position="1740"/>
    </location>
</feature>
<feature type="repeat" description="ANK" evidence="5">
    <location>
        <begin position="1576"/>
        <end position="1608"/>
    </location>
</feature>
<dbReference type="InterPro" id="IPR036770">
    <property type="entry name" value="Ankyrin_rpt-contain_sf"/>
</dbReference>
<dbReference type="PANTHER" id="PTHR24188">
    <property type="entry name" value="ANKYRIN REPEAT PROTEIN"/>
    <property type="match status" value="1"/>
</dbReference>
<dbReference type="Pfam" id="PF00023">
    <property type="entry name" value="Ank"/>
    <property type="match status" value="4"/>
</dbReference>
<feature type="repeat" description="ANK" evidence="5">
    <location>
        <begin position="1543"/>
        <end position="1575"/>
    </location>
</feature>
<proteinExistence type="inferred from homology"/>
<dbReference type="SMART" id="SM00248">
    <property type="entry name" value="ANK"/>
    <property type="match status" value="25"/>
</dbReference>
<evidence type="ECO:0000313" key="8">
    <source>
        <dbReference type="EMBL" id="KAJ3647263.1"/>
    </source>
</evidence>
<dbReference type="SUPFAM" id="SSF48403">
    <property type="entry name" value="Ankyrin repeat"/>
    <property type="match status" value="3"/>
</dbReference>
<feature type="repeat" description="ANK" evidence="5">
    <location>
        <begin position="1477"/>
        <end position="1509"/>
    </location>
</feature>
<dbReference type="SUPFAM" id="SSF50494">
    <property type="entry name" value="Trypsin-like serine proteases"/>
    <property type="match status" value="1"/>
</dbReference>
<keyword evidence="1" id="KW-0677">Repeat</keyword>
<feature type="repeat" description="ANK" evidence="5">
    <location>
        <begin position="1510"/>
        <end position="1542"/>
    </location>
</feature>
<feature type="repeat" description="ANK" evidence="5">
    <location>
        <begin position="1180"/>
        <end position="1212"/>
    </location>
</feature>
<evidence type="ECO:0000313" key="9">
    <source>
        <dbReference type="Proteomes" id="UP001168821"/>
    </source>
</evidence>
<evidence type="ECO:0000256" key="5">
    <source>
        <dbReference type="PROSITE-ProRule" id="PRU00023"/>
    </source>
</evidence>
<dbReference type="PANTHER" id="PTHR24188:SF29">
    <property type="entry name" value="GH09064P"/>
    <property type="match status" value="1"/>
</dbReference>
<dbReference type="Gene3D" id="3.40.50.300">
    <property type="entry name" value="P-loop containing nucleotide triphosphate hydrolases"/>
    <property type="match status" value="1"/>
</dbReference>
<feature type="repeat" description="ANK" evidence="5">
    <location>
        <begin position="1345"/>
        <end position="1377"/>
    </location>
</feature>
<dbReference type="InterPro" id="IPR018114">
    <property type="entry name" value="TRYPSIN_HIS"/>
</dbReference>
<dbReference type="Proteomes" id="UP001168821">
    <property type="component" value="Unassembled WGS sequence"/>
</dbReference>
<feature type="repeat" description="ANK" evidence="5">
    <location>
        <begin position="1873"/>
        <end position="1905"/>
    </location>
</feature>
<dbReference type="PROSITE" id="PS50088">
    <property type="entry name" value="ANK_REPEAT"/>
    <property type="match status" value="25"/>
</dbReference>
<feature type="repeat" description="ANK" evidence="5">
    <location>
        <begin position="1279"/>
        <end position="1311"/>
    </location>
</feature>
<dbReference type="SMART" id="SM00020">
    <property type="entry name" value="Tryp_SPc"/>
    <property type="match status" value="1"/>
</dbReference>
<feature type="repeat" description="ANK" evidence="5">
    <location>
        <begin position="1774"/>
        <end position="1806"/>
    </location>
</feature>